<comment type="caution">
    <text evidence="4">The sequence shown here is derived from an EMBL/GenBank/DDBJ whole genome shotgun (WGS) entry which is preliminary data.</text>
</comment>
<dbReference type="Proteomes" id="UP001596395">
    <property type="component" value="Unassembled WGS sequence"/>
</dbReference>
<dbReference type="PROSITE" id="PS50157">
    <property type="entry name" value="ZINC_FINGER_C2H2_2"/>
    <property type="match status" value="1"/>
</dbReference>
<evidence type="ECO:0000256" key="1">
    <source>
        <dbReference type="SAM" id="MobiDB-lite"/>
    </source>
</evidence>
<sequence>MTDCEHCSESFEDEAAYLRHLGDEHPGEMGPIERRRLDELGGGDGGPSTPLLVAGIAVGALLLAVILYTLTIGGSGSGPNSELGELGPAPNPPGHQLGPAGTDEVYRPYSLGAAHEHGPISVNVDGQQIDFRRAEFQHPREMRAFHFERGLRRWHVHAKGVTLEYALEATAFGVTNTSFAYDGVVYRQGANAQAPDGWEVVTGATVVYEVNGEPVAPETYVLQEGDSISVRVQAPGGGSTNGTTTNASALA</sequence>
<dbReference type="PROSITE" id="PS00028">
    <property type="entry name" value="ZINC_FINGER_C2H2_1"/>
    <property type="match status" value="1"/>
</dbReference>
<name>A0ABD5VG45_9EURY</name>
<feature type="compositionally biased region" description="Basic and acidic residues" evidence="1">
    <location>
        <begin position="22"/>
        <end position="39"/>
    </location>
</feature>
<feature type="transmembrane region" description="Helical" evidence="2">
    <location>
        <begin position="51"/>
        <end position="70"/>
    </location>
</feature>
<dbReference type="EMBL" id="JBHSXN010000001">
    <property type="protein sequence ID" value="MFC6951826.1"/>
    <property type="molecule type" value="Genomic_DNA"/>
</dbReference>
<keyword evidence="2" id="KW-1133">Transmembrane helix</keyword>
<evidence type="ECO:0000313" key="4">
    <source>
        <dbReference type="EMBL" id="MFC6951826.1"/>
    </source>
</evidence>
<proteinExistence type="predicted"/>
<keyword evidence="5" id="KW-1185">Reference proteome</keyword>
<keyword evidence="2" id="KW-0812">Transmembrane</keyword>
<keyword evidence="2" id="KW-0472">Membrane</keyword>
<organism evidence="4 5">
    <name type="scientific">Halorubellus litoreus</name>
    <dbReference type="NCBI Taxonomy" id="755308"/>
    <lineage>
        <taxon>Archaea</taxon>
        <taxon>Methanobacteriati</taxon>
        <taxon>Methanobacteriota</taxon>
        <taxon>Stenosarchaea group</taxon>
        <taxon>Halobacteria</taxon>
        <taxon>Halobacteriales</taxon>
        <taxon>Halorubellaceae</taxon>
        <taxon>Halorubellus</taxon>
    </lineage>
</organism>
<reference evidence="4 5" key="1">
    <citation type="journal article" date="2019" name="Int. J. Syst. Evol. Microbiol.">
        <title>The Global Catalogue of Microorganisms (GCM) 10K type strain sequencing project: providing services to taxonomists for standard genome sequencing and annotation.</title>
        <authorList>
            <consortium name="The Broad Institute Genomics Platform"/>
            <consortium name="The Broad Institute Genome Sequencing Center for Infectious Disease"/>
            <person name="Wu L."/>
            <person name="Ma J."/>
        </authorList>
    </citation>
    <scope>NUCLEOTIDE SEQUENCE [LARGE SCALE GENOMIC DNA]</scope>
    <source>
        <strain evidence="4 5">GX26</strain>
    </source>
</reference>
<dbReference type="RefSeq" id="WP_336348837.1">
    <property type="nucleotide sequence ID" value="NZ_JAZAQL010000001.1"/>
</dbReference>
<feature type="compositionally biased region" description="Low complexity" evidence="1">
    <location>
        <begin position="241"/>
        <end position="251"/>
    </location>
</feature>
<feature type="region of interest" description="Disordered" evidence="1">
    <location>
        <begin position="79"/>
        <end position="105"/>
    </location>
</feature>
<dbReference type="InterPro" id="IPR013087">
    <property type="entry name" value="Znf_C2H2_type"/>
</dbReference>
<feature type="region of interest" description="Disordered" evidence="1">
    <location>
        <begin position="232"/>
        <end position="251"/>
    </location>
</feature>
<feature type="region of interest" description="Disordered" evidence="1">
    <location>
        <begin position="22"/>
        <end position="43"/>
    </location>
</feature>
<evidence type="ECO:0000259" key="3">
    <source>
        <dbReference type="PROSITE" id="PS50157"/>
    </source>
</evidence>
<accession>A0ABD5VG45</accession>
<gene>
    <name evidence="4" type="ORF">ACFQGB_03025</name>
</gene>
<protein>
    <recommendedName>
        <fullName evidence="3">C2H2-type domain-containing protein</fullName>
    </recommendedName>
</protein>
<feature type="domain" description="C2H2-type" evidence="3">
    <location>
        <begin position="2"/>
        <end position="30"/>
    </location>
</feature>
<evidence type="ECO:0000256" key="2">
    <source>
        <dbReference type="SAM" id="Phobius"/>
    </source>
</evidence>
<evidence type="ECO:0000313" key="5">
    <source>
        <dbReference type="Proteomes" id="UP001596395"/>
    </source>
</evidence>
<dbReference type="AlphaFoldDB" id="A0ABD5VG45"/>